<feature type="domain" description="C2H2-type" evidence="3">
    <location>
        <begin position="703"/>
        <end position="735"/>
    </location>
</feature>
<feature type="compositionally biased region" description="Basic and acidic residues" evidence="2">
    <location>
        <begin position="675"/>
        <end position="686"/>
    </location>
</feature>
<dbReference type="PANTHER" id="PTHR35391:SF7">
    <property type="entry name" value="C2H2-TYPE DOMAIN-CONTAINING PROTEIN"/>
    <property type="match status" value="1"/>
</dbReference>
<feature type="region of interest" description="Disordered" evidence="2">
    <location>
        <begin position="634"/>
        <end position="707"/>
    </location>
</feature>
<evidence type="ECO:0000256" key="1">
    <source>
        <dbReference type="PROSITE-ProRule" id="PRU00042"/>
    </source>
</evidence>
<protein>
    <recommendedName>
        <fullName evidence="3">C2H2-type domain-containing protein</fullName>
    </recommendedName>
</protein>
<proteinExistence type="predicted"/>
<keyword evidence="1" id="KW-0863">Zinc-finger</keyword>
<evidence type="ECO:0000313" key="5">
    <source>
        <dbReference type="Proteomes" id="UP001175000"/>
    </source>
</evidence>
<dbReference type="SMART" id="SM00355">
    <property type="entry name" value="ZnF_C2H2"/>
    <property type="match status" value="5"/>
</dbReference>
<name>A0AA39WFM1_9PEZI</name>
<feature type="region of interest" description="Disordered" evidence="2">
    <location>
        <begin position="589"/>
        <end position="620"/>
    </location>
</feature>
<comment type="caution">
    <text evidence="4">The sequence shown here is derived from an EMBL/GenBank/DDBJ whole genome shotgun (WGS) entry which is preliminary data.</text>
</comment>
<dbReference type="AlphaFoldDB" id="A0AA39WFM1"/>
<feature type="region of interest" description="Disordered" evidence="2">
    <location>
        <begin position="110"/>
        <end position="155"/>
    </location>
</feature>
<reference evidence="4" key="1">
    <citation type="submission" date="2023-06" db="EMBL/GenBank/DDBJ databases">
        <title>Genome-scale phylogeny and comparative genomics of the fungal order Sordariales.</title>
        <authorList>
            <consortium name="Lawrence Berkeley National Laboratory"/>
            <person name="Hensen N."/>
            <person name="Bonometti L."/>
            <person name="Westerberg I."/>
            <person name="Brannstrom I.O."/>
            <person name="Guillou S."/>
            <person name="Cros-Aarteil S."/>
            <person name="Calhoun S."/>
            <person name="Haridas S."/>
            <person name="Kuo A."/>
            <person name="Mondo S."/>
            <person name="Pangilinan J."/>
            <person name="Riley R."/>
            <person name="Labutti K."/>
            <person name="Andreopoulos B."/>
            <person name="Lipzen A."/>
            <person name="Chen C."/>
            <person name="Yanf M."/>
            <person name="Daum C."/>
            <person name="Ng V."/>
            <person name="Clum A."/>
            <person name="Steindorff A."/>
            <person name="Ohm R."/>
            <person name="Martin F."/>
            <person name="Silar P."/>
            <person name="Natvig D."/>
            <person name="Lalanne C."/>
            <person name="Gautier V."/>
            <person name="Ament-Velasquez S.L."/>
            <person name="Kruys A."/>
            <person name="Hutchinson M.I."/>
            <person name="Powell A.J."/>
            <person name="Barry K."/>
            <person name="Miller A.N."/>
            <person name="Grigoriev I.V."/>
            <person name="Debuchy R."/>
            <person name="Gladieux P."/>
            <person name="Thoren M.H."/>
            <person name="Johannesson H."/>
        </authorList>
    </citation>
    <scope>NUCLEOTIDE SEQUENCE</scope>
    <source>
        <strain evidence="4">CBS 606.72</strain>
    </source>
</reference>
<feature type="domain" description="C2H2-type" evidence="3">
    <location>
        <begin position="736"/>
        <end position="765"/>
    </location>
</feature>
<dbReference type="Proteomes" id="UP001175000">
    <property type="component" value="Unassembled WGS sequence"/>
</dbReference>
<evidence type="ECO:0000259" key="3">
    <source>
        <dbReference type="PROSITE" id="PS50157"/>
    </source>
</evidence>
<dbReference type="PANTHER" id="PTHR35391">
    <property type="entry name" value="C2H2-TYPE DOMAIN-CONTAINING PROTEIN-RELATED"/>
    <property type="match status" value="1"/>
</dbReference>
<feature type="region of interest" description="Disordered" evidence="2">
    <location>
        <begin position="763"/>
        <end position="789"/>
    </location>
</feature>
<dbReference type="InterPro" id="IPR058925">
    <property type="entry name" value="zf-C2H2_AcuF"/>
</dbReference>
<dbReference type="Gene3D" id="3.30.160.60">
    <property type="entry name" value="Classic Zinc Finger"/>
    <property type="match status" value="1"/>
</dbReference>
<dbReference type="InterPro" id="IPR036236">
    <property type="entry name" value="Znf_C2H2_sf"/>
</dbReference>
<dbReference type="GO" id="GO:0008270">
    <property type="term" value="F:zinc ion binding"/>
    <property type="evidence" value="ECO:0007669"/>
    <property type="project" value="UniProtKB-KW"/>
</dbReference>
<organism evidence="4 5">
    <name type="scientific">Immersiella caudata</name>
    <dbReference type="NCBI Taxonomy" id="314043"/>
    <lineage>
        <taxon>Eukaryota</taxon>
        <taxon>Fungi</taxon>
        <taxon>Dikarya</taxon>
        <taxon>Ascomycota</taxon>
        <taxon>Pezizomycotina</taxon>
        <taxon>Sordariomycetes</taxon>
        <taxon>Sordariomycetidae</taxon>
        <taxon>Sordariales</taxon>
        <taxon>Lasiosphaeriaceae</taxon>
        <taxon>Immersiella</taxon>
    </lineage>
</organism>
<dbReference type="InterPro" id="IPR013087">
    <property type="entry name" value="Znf_C2H2_type"/>
</dbReference>
<dbReference type="PROSITE" id="PS50157">
    <property type="entry name" value="ZINC_FINGER_C2H2_2"/>
    <property type="match status" value="2"/>
</dbReference>
<evidence type="ECO:0000313" key="4">
    <source>
        <dbReference type="EMBL" id="KAK0614514.1"/>
    </source>
</evidence>
<dbReference type="PROSITE" id="PS00028">
    <property type="entry name" value="ZINC_FINGER_C2H2_1"/>
    <property type="match status" value="2"/>
</dbReference>
<dbReference type="EMBL" id="JAULSU010000006">
    <property type="protein sequence ID" value="KAK0614514.1"/>
    <property type="molecule type" value="Genomic_DNA"/>
</dbReference>
<dbReference type="Pfam" id="PF26082">
    <property type="entry name" value="zf-C2H2_AcuF"/>
    <property type="match status" value="1"/>
</dbReference>
<gene>
    <name evidence="4" type="ORF">B0T14DRAFT_499766</name>
</gene>
<feature type="compositionally biased region" description="Acidic residues" evidence="2">
    <location>
        <begin position="129"/>
        <end position="149"/>
    </location>
</feature>
<evidence type="ECO:0000256" key="2">
    <source>
        <dbReference type="SAM" id="MobiDB-lite"/>
    </source>
</evidence>
<keyword evidence="1" id="KW-0862">Zinc</keyword>
<dbReference type="SUPFAM" id="SSF57667">
    <property type="entry name" value="beta-beta-alpha zinc fingers"/>
    <property type="match status" value="1"/>
</dbReference>
<feature type="compositionally biased region" description="Polar residues" evidence="2">
    <location>
        <begin position="645"/>
        <end position="660"/>
    </location>
</feature>
<accession>A0AA39WFM1</accession>
<keyword evidence="1" id="KW-0479">Metal-binding</keyword>
<keyword evidence="5" id="KW-1185">Reference proteome</keyword>
<sequence>MAQLEDDKKPDLSPGPIGCHVRTALLNFGVLVDAIKNGQEGQKPFEHDQFLPQLQNEVTRFKMWAGNLGAHQAGRTSLDYRLREASHLQEQVVYLLRDISESLQDAIKIAQPPSGKDIDDSTAQTVEDGASDDASEDSFTDSDSDEEPSAESRLPTLCTDIREAIDCLLRLSVAIANPAPHERFRKFGAEDISYREPHDVAYVRDKFPKLNQDMVSVLGKSITRRRQFFRYRLAHHEKLAAGLESNPAKDGEDNRTEAFPKTVASTLPDHIKSMASIDLKKDFIDEDNRSDTAASMTSYATSAGFLVEVKDGETVIPPPPLRVPPPPPEAEHGAFECAFCYRMISASTRPAWKRHVFSDLRPYTCLFKDCIDYSADFERRSQWRAHILQHHWKSWFCPFQCHGSFTSPVDLKEHLTHQHLPGVSSGHLETIATLGERSASETTAVNCPICNHVTIGLRQYTRHIGRHLEQLALFALPKLDQHNAISDDEDGTDSAASIDEADNDHIDHQEARLQLNPLSPARPLHTVNRPTAGDAVLVGEGRIPNTALQTGLEALSFDTDDEYHLTALESSDSSGEGSVTNQGDELISQLPRAKSWAEVARRPAKYPTPKEPSKVDRSLQQYPIEPLSLLSTLRPLTSSGEDPPTYSTLAITPTATTSPRVTHPSAAASYSDALQNDKDQPYDLRLPDASASASASPENPKRYPCPYRESHNCPKTFTTSGHAARHAKIHEGKKSVPCSYPGCTKKFKRVDGMKQHLNIHYQGKLDPSTPIPVPLRDQRSNWFDEPVAR</sequence>